<proteinExistence type="predicted"/>
<organism evidence="1 2">
    <name type="scientific">Apiospora hydei</name>
    <dbReference type="NCBI Taxonomy" id="1337664"/>
    <lineage>
        <taxon>Eukaryota</taxon>
        <taxon>Fungi</taxon>
        <taxon>Dikarya</taxon>
        <taxon>Ascomycota</taxon>
        <taxon>Pezizomycotina</taxon>
        <taxon>Sordariomycetes</taxon>
        <taxon>Xylariomycetidae</taxon>
        <taxon>Amphisphaeriales</taxon>
        <taxon>Apiosporaceae</taxon>
        <taxon>Apiospora</taxon>
    </lineage>
</organism>
<reference evidence="1 2" key="1">
    <citation type="submission" date="2023-01" db="EMBL/GenBank/DDBJ databases">
        <title>Analysis of 21 Apiospora genomes using comparative genomics revels a genus with tremendous synthesis potential of carbohydrate active enzymes and secondary metabolites.</title>
        <authorList>
            <person name="Sorensen T."/>
        </authorList>
    </citation>
    <scope>NUCLEOTIDE SEQUENCE [LARGE SCALE GENOMIC DNA]</scope>
    <source>
        <strain evidence="1 2">CBS 114990</strain>
    </source>
</reference>
<accession>A0ABR1W9X9</accession>
<keyword evidence="2" id="KW-1185">Reference proteome</keyword>
<dbReference type="Proteomes" id="UP001433268">
    <property type="component" value="Unassembled WGS sequence"/>
</dbReference>
<dbReference type="EMBL" id="JAQQWN010000006">
    <property type="protein sequence ID" value="KAK8080282.1"/>
    <property type="molecule type" value="Genomic_DNA"/>
</dbReference>
<dbReference type="GeneID" id="92045475"/>
<evidence type="ECO:0000313" key="1">
    <source>
        <dbReference type="EMBL" id="KAK8080282.1"/>
    </source>
</evidence>
<evidence type="ECO:0000313" key="2">
    <source>
        <dbReference type="Proteomes" id="UP001433268"/>
    </source>
</evidence>
<gene>
    <name evidence="1" type="ORF">PG997_008100</name>
</gene>
<protein>
    <submittedName>
        <fullName evidence="1">Uncharacterized protein</fullName>
    </submittedName>
</protein>
<sequence>MSRRGSGDSNASTASYCSAQSDVSIQSYYSILSDDSYAVELKPIDKSFLEMCEEVRILDTERNILEERKMQSHNAKKRDPKDTAERVWPDAQAADYKVYKELVRRIRPVKDAHDAAMVAVKNSKNADLATIEAARTRAMTVEQTWVEAAMA</sequence>
<comment type="caution">
    <text evidence="1">The sequence shown here is derived from an EMBL/GenBank/DDBJ whole genome shotgun (WGS) entry which is preliminary data.</text>
</comment>
<dbReference type="RefSeq" id="XP_066667757.1">
    <property type="nucleotide sequence ID" value="XM_066812415.1"/>
</dbReference>
<name>A0ABR1W9X9_9PEZI</name>